<name>A0A6A6DQB6_9PEZI</name>
<dbReference type="OrthoDB" id="3934549at2759"/>
<dbReference type="PANTHER" id="PTHR33048:SF157">
    <property type="entry name" value="INTEGRAL MEMBRANE PROTEIN"/>
    <property type="match status" value="1"/>
</dbReference>
<comment type="subcellular location">
    <subcellularLocation>
        <location evidence="1">Membrane</location>
        <topology evidence="1">Multi-pass membrane protein</topology>
    </subcellularLocation>
</comment>
<dbReference type="Proteomes" id="UP000800200">
    <property type="component" value="Unassembled WGS sequence"/>
</dbReference>
<dbReference type="InterPro" id="IPR052337">
    <property type="entry name" value="SAT4-like"/>
</dbReference>
<feature type="transmembrane region" description="Helical" evidence="6">
    <location>
        <begin position="222"/>
        <end position="244"/>
    </location>
</feature>
<evidence type="ECO:0000256" key="3">
    <source>
        <dbReference type="ARBA" id="ARBA00022989"/>
    </source>
</evidence>
<dbReference type="AlphaFoldDB" id="A0A6A6DQB6"/>
<evidence type="ECO:0000256" key="4">
    <source>
        <dbReference type="ARBA" id="ARBA00023136"/>
    </source>
</evidence>
<evidence type="ECO:0000256" key="5">
    <source>
        <dbReference type="ARBA" id="ARBA00038359"/>
    </source>
</evidence>
<comment type="similarity">
    <text evidence="5">Belongs to the SAT4 family.</text>
</comment>
<feature type="domain" description="Rhodopsin" evidence="7">
    <location>
        <begin position="26"/>
        <end position="287"/>
    </location>
</feature>
<feature type="transmembrane region" description="Helical" evidence="6">
    <location>
        <begin position="188"/>
        <end position="210"/>
    </location>
</feature>
<sequence>MFIPPGQVVVIVGITLTSLSTMVVALRYYCRYFRMGVVGATDHLMLVALLLTWGNTAINYYQDIYSRRFRPSQLRFPEKRPKAEAALFGTLLTWYIYRITYVIGLCFVKLSILFFYRAIASHVTFRRAVYATITFVCLYTLAVTLAGIFQCENPSDAWSTEAFFSQFDGPGPGRPGRRPRRCNSPTKLWVFSAAVNLFSDVIILLLPIPTLLGLRVPINKRLALIGIFSVGIMAIVASCVRMWVMALWSESVSNSGRFGADLLLWGQVETNSGIISASVPFLRLLFKGKDRGLSEKERGLTPPRPRNATSNMPLELPSLAIFSGPDVGPNGSPIWKPFITVPASLSSSSRDSATLTTTHQQHPHATV</sequence>
<reference evidence="8" key="1">
    <citation type="journal article" date="2020" name="Stud. Mycol.">
        <title>101 Dothideomycetes genomes: a test case for predicting lifestyles and emergence of pathogens.</title>
        <authorList>
            <person name="Haridas S."/>
            <person name="Albert R."/>
            <person name="Binder M."/>
            <person name="Bloem J."/>
            <person name="Labutti K."/>
            <person name="Salamov A."/>
            <person name="Andreopoulos B."/>
            <person name="Baker S."/>
            <person name="Barry K."/>
            <person name="Bills G."/>
            <person name="Bluhm B."/>
            <person name="Cannon C."/>
            <person name="Castanera R."/>
            <person name="Culley D."/>
            <person name="Daum C."/>
            <person name="Ezra D."/>
            <person name="Gonzalez J."/>
            <person name="Henrissat B."/>
            <person name="Kuo A."/>
            <person name="Liang C."/>
            <person name="Lipzen A."/>
            <person name="Lutzoni F."/>
            <person name="Magnuson J."/>
            <person name="Mondo S."/>
            <person name="Nolan M."/>
            <person name="Ohm R."/>
            <person name="Pangilinan J."/>
            <person name="Park H.-J."/>
            <person name="Ramirez L."/>
            <person name="Alfaro M."/>
            <person name="Sun H."/>
            <person name="Tritt A."/>
            <person name="Yoshinaga Y."/>
            <person name="Zwiers L.-H."/>
            <person name="Turgeon B."/>
            <person name="Goodwin S."/>
            <person name="Spatafora J."/>
            <person name="Crous P."/>
            <person name="Grigoriev I."/>
        </authorList>
    </citation>
    <scope>NUCLEOTIDE SEQUENCE</scope>
    <source>
        <strain evidence="8">CBS 207.26</strain>
    </source>
</reference>
<evidence type="ECO:0000256" key="2">
    <source>
        <dbReference type="ARBA" id="ARBA00022692"/>
    </source>
</evidence>
<dbReference type="InterPro" id="IPR049326">
    <property type="entry name" value="Rhodopsin_dom_fungi"/>
</dbReference>
<accession>A0A6A6DQB6</accession>
<dbReference type="PANTHER" id="PTHR33048">
    <property type="entry name" value="PTH11-LIKE INTEGRAL MEMBRANE PROTEIN (AFU_ORTHOLOGUE AFUA_5G11245)"/>
    <property type="match status" value="1"/>
</dbReference>
<keyword evidence="2 6" id="KW-0812">Transmembrane</keyword>
<gene>
    <name evidence="8" type="ORF">K469DRAFT_729814</name>
</gene>
<feature type="transmembrane region" description="Helical" evidence="6">
    <location>
        <begin position="6"/>
        <end position="30"/>
    </location>
</feature>
<feature type="transmembrane region" description="Helical" evidence="6">
    <location>
        <begin position="42"/>
        <end position="61"/>
    </location>
</feature>
<feature type="transmembrane region" description="Helical" evidence="6">
    <location>
        <begin position="264"/>
        <end position="286"/>
    </location>
</feature>
<keyword evidence="9" id="KW-1185">Reference proteome</keyword>
<evidence type="ECO:0000256" key="6">
    <source>
        <dbReference type="SAM" id="Phobius"/>
    </source>
</evidence>
<organism evidence="8 9">
    <name type="scientific">Zopfia rhizophila CBS 207.26</name>
    <dbReference type="NCBI Taxonomy" id="1314779"/>
    <lineage>
        <taxon>Eukaryota</taxon>
        <taxon>Fungi</taxon>
        <taxon>Dikarya</taxon>
        <taxon>Ascomycota</taxon>
        <taxon>Pezizomycotina</taxon>
        <taxon>Dothideomycetes</taxon>
        <taxon>Dothideomycetes incertae sedis</taxon>
        <taxon>Zopfiaceae</taxon>
        <taxon>Zopfia</taxon>
    </lineage>
</organism>
<feature type="transmembrane region" description="Helical" evidence="6">
    <location>
        <begin position="95"/>
        <end position="116"/>
    </location>
</feature>
<keyword evidence="4 6" id="KW-0472">Membrane</keyword>
<evidence type="ECO:0000313" key="9">
    <source>
        <dbReference type="Proteomes" id="UP000800200"/>
    </source>
</evidence>
<keyword evidence="3 6" id="KW-1133">Transmembrane helix</keyword>
<protein>
    <recommendedName>
        <fullName evidence="7">Rhodopsin domain-containing protein</fullName>
    </recommendedName>
</protein>
<evidence type="ECO:0000259" key="7">
    <source>
        <dbReference type="Pfam" id="PF20684"/>
    </source>
</evidence>
<feature type="transmembrane region" description="Helical" evidence="6">
    <location>
        <begin position="128"/>
        <end position="149"/>
    </location>
</feature>
<proteinExistence type="inferred from homology"/>
<dbReference type="EMBL" id="ML994657">
    <property type="protein sequence ID" value="KAF2180572.1"/>
    <property type="molecule type" value="Genomic_DNA"/>
</dbReference>
<dbReference type="GO" id="GO:0016020">
    <property type="term" value="C:membrane"/>
    <property type="evidence" value="ECO:0007669"/>
    <property type="project" value="UniProtKB-SubCell"/>
</dbReference>
<dbReference type="Pfam" id="PF20684">
    <property type="entry name" value="Fung_rhodopsin"/>
    <property type="match status" value="1"/>
</dbReference>
<evidence type="ECO:0000313" key="8">
    <source>
        <dbReference type="EMBL" id="KAF2180572.1"/>
    </source>
</evidence>
<evidence type="ECO:0000256" key="1">
    <source>
        <dbReference type="ARBA" id="ARBA00004141"/>
    </source>
</evidence>